<dbReference type="InterPro" id="IPR037056">
    <property type="entry name" value="RNase_H1_N_sf"/>
</dbReference>
<gene>
    <name evidence="11" type="ORF">CPAV1605_1182</name>
</gene>
<dbReference type="GO" id="GO:0000287">
    <property type="term" value="F:magnesium ion binding"/>
    <property type="evidence" value="ECO:0007669"/>
    <property type="project" value="InterPro"/>
</dbReference>
<dbReference type="Pfam" id="PF01693">
    <property type="entry name" value="Cauli_VI"/>
    <property type="match status" value="1"/>
</dbReference>
<dbReference type="Pfam" id="PF00075">
    <property type="entry name" value="RNase_H"/>
    <property type="match status" value="1"/>
</dbReference>
<evidence type="ECO:0000313" key="11">
    <source>
        <dbReference type="EMBL" id="VVU95431.1"/>
    </source>
</evidence>
<keyword evidence="6" id="KW-0479">Metal-binding</keyword>
<dbReference type="InterPro" id="IPR009027">
    <property type="entry name" value="Ribosomal_bL9/RNase_H1_N"/>
</dbReference>
<dbReference type="FunFam" id="3.40.970.10:FF:000001">
    <property type="entry name" value="Ribonuclease H1"/>
    <property type="match status" value="1"/>
</dbReference>
<dbReference type="PIRSF" id="PIRSF036852">
    <property type="entry name" value="Ribonuclease_H1_euk"/>
    <property type="match status" value="1"/>
</dbReference>
<evidence type="ECO:0000256" key="5">
    <source>
        <dbReference type="ARBA" id="ARBA00022722"/>
    </source>
</evidence>
<dbReference type="InterPro" id="IPR002156">
    <property type="entry name" value="RNaseH_domain"/>
</dbReference>
<dbReference type="GO" id="GO:0043137">
    <property type="term" value="P:DNA replication, removal of RNA primer"/>
    <property type="evidence" value="ECO:0007669"/>
    <property type="project" value="TreeGrafter"/>
</dbReference>
<dbReference type="SUPFAM" id="SSF53098">
    <property type="entry name" value="Ribonuclease H-like"/>
    <property type="match status" value="1"/>
</dbReference>
<reference evidence="11" key="1">
    <citation type="submission" date="2019-09" db="EMBL/GenBank/DDBJ databases">
        <authorList>
            <person name="Needham M D."/>
        </authorList>
    </citation>
    <scope>NUCLEOTIDE SEQUENCE</scope>
</reference>
<protein>
    <recommendedName>
        <fullName evidence="4">ribonuclease H</fullName>
        <ecNumber evidence="4">3.1.26.4</ecNumber>
    </recommendedName>
</protein>
<dbReference type="InterPro" id="IPR012337">
    <property type="entry name" value="RNaseH-like_sf"/>
</dbReference>
<proteinExistence type="inferred from homology"/>
<keyword evidence="8" id="KW-0378">Hydrolase</keyword>
<evidence type="ECO:0000256" key="3">
    <source>
        <dbReference type="ARBA" id="ARBA00005300"/>
    </source>
</evidence>
<evidence type="ECO:0000256" key="9">
    <source>
        <dbReference type="ARBA" id="ARBA00022842"/>
    </source>
</evidence>
<dbReference type="GO" id="GO:0004523">
    <property type="term" value="F:RNA-DNA hybrid ribonuclease activity"/>
    <property type="evidence" value="ECO:0007669"/>
    <property type="project" value="UniProtKB-EC"/>
</dbReference>
<evidence type="ECO:0000256" key="4">
    <source>
        <dbReference type="ARBA" id="ARBA00012180"/>
    </source>
</evidence>
<comment type="cofactor">
    <cofactor evidence="2">
        <name>Mg(2+)</name>
        <dbReference type="ChEBI" id="CHEBI:18420"/>
    </cofactor>
</comment>
<sequence length="230" mass="26401">MYYAVQKGKKTGIYNSWDDCKKQVIGYSGAVFKKFQTLNDANQFLKTGYKTDKIKNKKIKKENNIKSTLGDNIKSTLGDNLESYNLYTDGSLIRKKGDIYAGYGVYIPKLEIKRSFKLESQKTNNRAELLAIFNAIEVFKKNKQVLLNIYTDSKYSILIFTKTGEKYEKNNYKDSKNNDVKNKDLVKYANKLKKKYNLNFIHIRSHTGLEDVHSKGNEIADELAVKGALS</sequence>
<keyword evidence="7" id="KW-0255">Endonuclease</keyword>
<dbReference type="PANTHER" id="PTHR10642">
    <property type="entry name" value="RIBONUCLEASE H1"/>
    <property type="match status" value="1"/>
</dbReference>
<evidence type="ECO:0000256" key="7">
    <source>
        <dbReference type="ARBA" id="ARBA00022759"/>
    </source>
</evidence>
<comment type="similarity">
    <text evidence="3">Belongs to the RNase H family.</text>
</comment>
<evidence type="ECO:0000256" key="6">
    <source>
        <dbReference type="ARBA" id="ARBA00022723"/>
    </source>
</evidence>
<keyword evidence="9" id="KW-0460">Magnesium</keyword>
<dbReference type="InterPro" id="IPR050092">
    <property type="entry name" value="RNase_H"/>
</dbReference>
<dbReference type="PANTHER" id="PTHR10642:SF26">
    <property type="entry name" value="RIBONUCLEASE H1"/>
    <property type="match status" value="1"/>
</dbReference>
<dbReference type="Gene3D" id="3.30.420.10">
    <property type="entry name" value="Ribonuclease H-like superfamily/Ribonuclease H"/>
    <property type="match status" value="1"/>
</dbReference>
<dbReference type="PROSITE" id="PS50879">
    <property type="entry name" value="RNASE_H_1"/>
    <property type="match status" value="1"/>
</dbReference>
<dbReference type="SUPFAM" id="SSF55658">
    <property type="entry name" value="L9 N-domain-like"/>
    <property type="match status" value="1"/>
</dbReference>
<dbReference type="AlphaFoldDB" id="A0A5E8CJH0"/>
<dbReference type="InterPro" id="IPR017067">
    <property type="entry name" value="RNase_H1_euk"/>
</dbReference>
<dbReference type="Gene3D" id="3.40.970.10">
    <property type="entry name" value="Ribonuclease H1, N-terminal domain"/>
    <property type="match status" value="1"/>
</dbReference>
<dbReference type="InterPro" id="IPR036397">
    <property type="entry name" value="RNaseH_sf"/>
</dbReference>
<evidence type="ECO:0000256" key="8">
    <source>
        <dbReference type="ARBA" id="ARBA00022801"/>
    </source>
</evidence>
<comment type="catalytic activity">
    <reaction evidence="1">
        <text>Endonucleolytic cleavage to 5'-phosphomonoester.</text>
        <dbReference type="EC" id="3.1.26.4"/>
    </reaction>
</comment>
<dbReference type="EC" id="3.1.26.4" evidence="4"/>
<name>A0A5E8CJH0_9ZZZZ</name>
<keyword evidence="5" id="KW-0540">Nuclease</keyword>
<accession>A0A5E8CJH0</accession>
<organism evidence="11">
    <name type="scientific">seawater metagenome</name>
    <dbReference type="NCBI Taxonomy" id="1561972"/>
    <lineage>
        <taxon>unclassified sequences</taxon>
        <taxon>metagenomes</taxon>
        <taxon>ecological metagenomes</taxon>
    </lineage>
</organism>
<dbReference type="GO" id="GO:0003676">
    <property type="term" value="F:nucleic acid binding"/>
    <property type="evidence" value="ECO:0007669"/>
    <property type="project" value="InterPro"/>
</dbReference>
<evidence type="ECO:0000259" key="10">
    <source>
        <dbReference type="PROSITE" id="PS50879"/>
    </source>
</evidence>
<dbReference type="InterPro" id="IPR011320">
    <property type="entry name" value="RNase_H1_N"/>
</dbReference>
<dbReference type="EMBL" id="CABVLZ010000004">
    <property type="protein sequence ID" value="VVU95431.1"/>
    <property type="molecule type" value="Genomic_DNA"/>
</dbReference>
<evidence type="ECO:0000256" key="2">
    <source>
        <dbReference type="ARBA" id="ARBA00001946"/>
    </source>
</evidence>
<feature type="domain" description="RNase H type-1" evidence="10">
    <location>
        <begin position="80"/>
        <end position="229"/>
    </location>
</feature>
<evidence type="ECO:0000256" key="1">
    <source>
        <dbReference type="ARBA" id="ARBA00000077"/>
    </source>
</evidence>